<evidence type="ECO:0000313" key="9">
    <source>
        <dbReference type="Proteomes" id="UP001285244"/>
    </source>
</evidence>
<dbReference type="InterPro" id="IPR007737">
    <property type="entry name" value="Mga_HTH"/>
</dbReference>
<keyword evidence="9" id="KW-1185">Reference proteome</keyword>
<sequence length="682" mass="79388">MINKRSLEIIELLIDHERYNQPCTLVMLAKQFDVSERTLRYDLDNISNCLKEQGCKPLSYDEHGNICLNNIIKDVERIISKQDYYSMKLSREERAFVISYMIARVDEPLTMQNLADSLYVSRSTILHDMNVVKEVLQNFNLKLVSSKKGLLVKGRESDRRILLLNLFPKIYSNQLESVRDAEQQEVIEIVQTIIQSIEKKDSLFFTDESYNGLLTYITILLDESRKDRYVEIDYILRHPSMQLLASEILNTLSKKLNFEYSLTEEYLLSDILYNFNYLRRNDIDDQLIRIQISADNFINAVAKDLNLKIQKDFQFYQNLVDHLQSTFKDILLNPTNNNKLLQKIVIDHSDVVQSVKRNSSMLEEVIHRPITEEEIAYISIHICAAIERSKQRESSLHVLLVCDSNKSTAQLLLIKLKRYFRFKVVDVIPHHVVNVYDLSDIDLIITTVPIDKNSCETILLHPYLNDEDCILLGEKIDSIQVKKKNKGKDQTFLHLENIIANSIARSPLDKDEIYLNVVKDLQNIFSPELNDQLALYNLLRGHIQINVKAETWEDAVKKSAEPLLKEGYFNYVYIEQMIQNVYNNGPYIVIGPRFALPHETPNRGQKLGMNLIRLSKPINFGSELFDPVEFVCCLSTQDKESHLKPMFHILGLLRNNEFLKAIENAKTVSEMMRILHDYEQML</sequence>
<dbReference type="Pfam" id="PF00359">
    <property type="entry name" value="PTS_EIIA_2"/>
    <property type="match status" value="1"/>
</dbReference>
<protein>
    <submittedName>
        <fullName evidence="8">BglG family transcription antiterminator</fullName>
    </submittedName>
</protein>
<feature type="domain" description="PTS EIIB type-2" evidence="6">
    <location>
        <begin position="396"/>
        <end position="484"/>
    </location>
</feature>
<proteinExistence type="predicted"/>
<dbReference type="Gene3D" id="3.40.930.10">
    <property type="entry name" value="Mannitol-specific EII, Chain A"/>
    <property type="match status" value="1"/>
</dbReference>
<dbReference type="Pfam" id="PF05043">
    <property type="entry name" value="Mga"/>
    <property type="match status" value="1"/>
</dbReference>
<gene>
    <name evidence="8" type="ORF">MOZ64_09865</name>
</gene>
<evidence type="ECO:0000256" key="1">
    <source>
        <dbReference type="ARBA" id="ARBA00022737"/>
    </source>
</evidence>
<evidence type="ECO:0000256" key="2">
    <source>
        <dbReference type="ARBA" id="ARBA00023015"/>
    </source>
</evidence>
<dbReference type="Pfam" id="PF00874">
    <property type="entry name" value="PRD"/>
    <property type="match status" value="1"/>
</dbReference>
<keyword evidence="2" id="KW-0805">Transcription regulation</keyword>
<dbReference type="InterPro" id="IPR050661">
    <property type="entry name" value="BglG_antiterminators"/>
</dbReference>
<evidence type="ECO:0000259" key="6">
    <source>
        <dbReference type="PROSITE" id="PS51099"/>
    </source>
</evidence>
<accession>A0ABU4WRQ4</accession>
<dbReference type="CDD" id="cd00211">
    <property type="entry name" value="PTS_IIA_fru"/>
    <property type="match status" value="1"/>
</dbReference>
<keyword evidence="4" id="KW-0804">Transcription</keyword>
<evidence type="ECO:0000256" key="4">
    <source>
        <dbReference type="ARBA" id="ARBA00023163"/>
    </source>
</evidence>
<dbReference type="PROSITE" id="PS51372">
    <property type="entry name" value="PRD_2"/>
    <property type="match status" value="1"/>
</dbReference>
<feature type="domain" description="PRD" evidence="7">
    <location>
        <begin position="285"/>
        <end position="392"/>
    </location>
</feature>
<keyword evidence="1" id="KW-0677">Repeat</keyword>
<evidence type="ECO:0000256" key="3">
    <source>
        <dbReference type="ARBA" id="ARBA00023159"/>
    </source>
</evidence>
<dbReference type="InterPro" id="IPR036388">
    <property type="entry name" value="WH-like_DNA-bd_sf"/>
</dbReference>
<dbReference type="SUPFAM" id="SSF55804">
    <property type="entry name" value="Phoshotransferase/anion transport protein"/>
    <property type="match status" value="1"/>
</dbReference>
<dbReference type="Gene3D" id="1.10.10.10">
    <property type="entry name" value="Winged helix-like DNA-binding domain superfamily/Winged helix DNA-binding domain"/>
    <property type="match status" value="2"/>
</dbReference>
<name>A0ABU4WRQ4_9FIRM</name>
<dbReference type="InterPro" id="IPR016152">
    <property type="entry name" value="PTrfase/Anion_transptr"/>
</dbReference>
<reference evidence="8 9" key="1">
    <citation type="submission" date="2022-03" db="EMBL/GenBank/DDBJ databases">
        <title>Novel taxa within the pig intestine.</title>
        <authorList>
            <person name="Wylensek D."/>
            <person name="Bishof K."/>
            <person name="Afrizal A."/>
            <person name="Clavel T."/>
        </authorList>
    </citation>
    <scope>NUCLEOTIDE SEQUENCE [LARGE SCALE GENOMIC DNA]</scope>
    <source>
        <strain evidence="8 9">Cla-KB-P134</strain>
    </source>
</reference>
<dbReference type="PROSITE" id="PS51099">
    <property type="entry name" value="PTS_EIIB_TYPE_2"/>
    <property type="match status" value="1"/>
</dbReference>
<dbReference type="PROSITE" id="PS51094">
    <property type="entry name" value="PTS_EIIA_TYPE_2"/>
    <property type="match status" value="1"/>
</dbReference>
<dbReference type="InterPro" id="IPR036634">
    <property type="entry name" value="PRD_sf"/>
</dbReference>
<dbReference type="Gene3D" id="1.10.1790.10">
    <property type="entry name" value="PRD domain"/>
    <property type="match status" value="1"/>
</dbReference>
<dbReference type="Proteomes" id="UP001285244">
    <property type="component" value="Unassembled WGS sequence"/>
</dbReference>
<dbReference type="PANTHER" id="PTHR30185">
    <property type="entry name" value="CRYPTIC BETA-GLUCOSIDE BGL OPERON ANTITERMINATOR"/>
    <property type="match status" value="1"/>
</dbReference>
<dbReference type="PANTHER" id="PTHR30185:SF18">
    <property type="entry name" value="TRANSCRIPTIONAL REGULATOR MTLR"/>
    <property type="match status" value="1"/>
</dbReference>
<evidence type="ECO:0000313" key="8">
    <source>
        <dbReference type="EMBL" id="MDX8418137.1"/>
    </source>
</evidence>
<dbReference type="RefSeq" id="WP_320326387.1">
    <property type="nucleotide sequence ID" value="NZ_JALBUS010000018.1"/>
</dbReference>
<dbReference type="InterPro" id="IPR002178">
    <property type="entry name" value="PTS_EIIA_type-2_dom"/>
</dbReference>
<keyword evidence="3" id="KW-0010">Activator</keyword>
<feature type="domain" description="PTS EIIA type-2" evidence="5">
    <location>
        <begin position="536"/>
        <end position="678"/>
    </location>
</feature>
<dbReference type="CDD" id="cd05568">
    <property type="entry name" value="PTS_IIB_bgl_like"/>
    <property type="match status" value="1"/>
</dbReference>
<dbReference type="InterPro" id="IPR013011">
    <property type="entry name" value="PTS_EIIB_2"/>
</dbReference>
<dbReference type="InterPro" id="IPR011608">
    <property type="entry name" value="PRD"/>
</dbReference>
<dbReference type="SUPFAM" id="SSF63520">
    <property type="entry name" value="PTS-regulatory domain, PRD"/>
    <property type="match status" value="2"/>
</dbReference>
<comment type="caution">
    <text evidence="8">The sequence shown here is derived from an EMBL/GenBank/DDBJ whole genome shotgun (WGS) entry which is preliminary data.</text>
</comment>
<evidence type="ECO:0000259" key="7">
    <source>
        <dbReference type="PROSITE" id="PS51372"/>
    </source>
</evidence>
<evidence type="ECO:0000259" key="5">
    <source>
        <dbReference type="PROSITE" id="PS51094"/>
    </source>
</evidence>
<dbReference type="EMBL" id="JALBUS010000018">
    <property type="protein sequence ID" value="MDX8418137.1"/>
    <property type="molecule type" value="Genomic_DNA"/>
</dbReference>
<organism evidence="8 9">
    <name type="scientific">Absicoccus intestinalis</name>
    <dbReference type="NCBI Taxonomy" id="2926319"/>
    <lineage>
        <taxon>Bacteria</taxon>
        <taxon>Bacillati</taxon>
        <taxon>Bacillota</taxon>
        <taxon>Erysipelotrichia</taxon>
        <taxon>Erysipelotrichales</taxon>
        <taxon>Erysipelotrichaceae</taxon>
        <taxon>Absicoccus</taxon>
    </lineage>
</organism>